<evidence type="ECO:0000256" key="1">
    <source>
        <dbReference type="ARBA" id="ARBA00022737"/>
    </source>
</evidence>
<dbReference type="SUPFAM" id="SSF81383">
    <property type="entry name" value="F-box domain"/>
    <property type="match status" value="1"/>
</dbReference>
<dbReference type="AlphaFoldDB" id="A0AB40BIK4"/>
<dbReference type="InterPro" id="IPR005174">
    <property type="entry name" value="KIB1-4_b-propeller"/>
</dbReference>
<reference evidence="4" key="1">
    <citation type="submission" date="2025-08" db="UniProtKB">
        <authorList>
            <consortium name="RefSeq"/>
        </authorList>
    </citation>
    <scope>IDENTIFICATION</scope>
</reference>
<dbReference type="FunFam" id="1.20.1280.50:FF:000008">
    <property type="entry name" value="F-box only protein 6"/>
    <property type="match status" value="1"/>
</dbReference>
<keyword evidence="1" id="KW-0677">Repeat</keyword>
<dbReference type="InterPro" id="IPR050796">
    <property type="entry name" value="SCF_F-box_component"/>
</dbReference>
<protein>
    <submittedName>
        <fullName evidence="4">F-box only protein 13-like</fullName>
    </submittedName>
</protein>
<gene>
    <name evidence="4" type="primary">LOC120262399</name>
</gene>
<dbReference type="PROSITE" id="PS50181">
    <property type="entry name" value="FBOX"/>
    <property type="match status" value="1"/>
</dbReference>
<dbReference type="PANTHER" id="PTHR31672:SF7">
    <property type="entry name" value="F-BOX DOMAIN-CONTAINING PROTEIN"/>
    <property type="match status" value="1"/>
</dbReference>
<proteinExistence type="predicted"/>
<organism evidence="3 4">
    <name type="scientific">Dioscorea cayennensis subsp. rotundata</name>
    <name type="common">White Guinea yam</name>
    <name type="synonym">Dioscorea rotundata</name>
    <dbReference type="NCBI Taxonomy" id="55577"/>
    <lineage>
        <taxon>Eukaryota</taxon>
        <taxon>Viridiplantae</taxon>
        <taxon>Streptophyta</taxon>
        <taxon>Embryophyta</taxon>
        <taxon>Tracheophyta</taxon>
        <taxon>Spermatophyta</taxon>
        <taxon>Magnoliopsida</taxon>
        <taxon>Liliopsida</taxon>
        <taxon>Dioscoreales</taxon>
        <taxon>Dioscoreaceae</taxon>
        <taxon>Dioscorea</taxon>
    </lineage>
</organism>
<dbReference type="Proteomes" id="UP001515500">
    <property type="component" value="Chromosome 5"/>
</dbReference>
<accession>A0AB40BIK4</accession>
<dbReference type="PANTHER" id="PTHR31672">
    <property type="entry name" value="BNACNNG10540D PROTEIN"/>
    <property type="match status" value="1"/>
</dbReference>
<dbReference type="Pfam" id="PF00646">
    <property type="entry name" value="F-box"/>
    <property type="match status" value="1"/>
</dbReference>
<dbReference type="CDD" id="cd22157">
    <property type="entry name" value="F-box_AtFBW1-like"/>
    <property type="match status" value="1"/>
</dbReference>
<keyword evidence="3" id="KW-1185">Reference proteome</keyword>
<dbReference type="InterPro" id="IPR036047">
    <property type="entry name" value="F-box-like_dom_sf"/>
</dbReference>
<feature type="domain" description="F-box" evidence="2">
    <location>
        <begin position="27"/>
        <end position="72"/>
    </location>
</feature>
<evidence type="ECO:0000313" key="3">
    <source>
        <dbReference type="Proteomes" id="UP001515500"/>
    </source>
</evidence>
<dbReference type="Pfam" id="PF03478">
    <property type="entry name" value="Beta-prop_KIB1-4"/>
    <property type="match status" value="1"/>
</dbReference>
<dbReference type="SUPFAM" id="SSF50965">
    <property type="entry name" value="Galactose oxidase, central domain"/>
    <property type="match status" value="1"/>
</dbReference>
<name>A0AB40BIK4_DIOCR</name>
<evidence type="ECO:0000259" key="2">
    <source>
        <dbReference type="PROSITE" id="PS50181"/>
    </source>
</evidence>
<sequence length="408" mass="46162">MIRRHQSVQMEQNKKRKAVNEAEMMSVFSLDELNEDLLEKVLAWLPAASFCRLRLVCKRWNSVATSATFKIACSQIPCRDPWFLMVGQELNQSIVFDTSEWKWRSISHRNLLYRNTVPVASSGGLICFQTISSDFVIGNPLTGACRELPSAAPTSSAQTLHAVAMNSSPKAQSSYRIILVYSELAKLTLKVYDASTGFWENEMMLHRKAESSTMSGMAGNETIYFLSKAGDVVAASIQRCSSKQYSSVLIIENGEEVVYFLSHTGSVIACNVTQKYFFEYPRLLPVYSEYSIDVVDCKGEMLVVVLSEFLESASLRVWRFCKEDRAWRQIAAMPPWMSHEFYGKKADINCVGCGDNIFICINSSKFSSCVMCDVVINEWIELPKCFVNRRPIEFVSAFSFEPRMEVSV</sequence>
<dbReference type="Gene3D" id="1.20.1280.50">
    <property type="match status" value="1"/>
</dbReference>
<dbReference type="SMART" id="SM00256">
    <property type="entry name" value="FBOX"/>
    <property type="match status" value="1"/>
</dbReference>
<evidence type="ECO:0000313" key="4">
    <source>
        <dbReference type="RefSeq" id="XP_039126434.1"/>
    </source>
</evidence>
<dbReference type="RefSeq" id="XP_039126434.1">
    <property type="nucleotide sequence ID" value="XM_039270500.1"/>
</dbReference>
<dbReference type="GeneID" id="120262399"/>
<dbReference type="InterPro" id="IPR011043">
    <property type="entry name" value="Gal_Oxase/kelch_b-propeller"/>
</dbReference>
<dbReference type="InterPro" id="IPR001810">
    <property type="entry name" value="F-box_dom"/>
</dbReference>